<feature type="transmembrane region" description="Helical" evidence="9">
    <location>
        <begin position="291"/>
        <end position="312"/>
    </location>
</feature>
<evidence type="ECO:0000256" key="5">
    <source>
        <dbReference type="ARBA" id="ARBA00022741"/>
    </source>
</evidence>
<feature type="transmembrane region" description="Helical" evidence="9">
    <location>
        <begin position="43"/>
        <end position="60"/>
    </location>
</feature>
<comment type="catalytic activity">
    <reaction evidence="1">
        <text>ATP + protein L-histidine = ADP + protein N-phospho-L-histidine.</text>
        <dbReference type="EC" id="2.7.13.3"/>
    </reaction>
</comment>
<evidence type="ECO:0000256" key="7">
    <source>
        <dbReference type="ARBA" id="ARBA00022840"/>
    </source>
</evidence>
<keyword evidence="4" id="KW-0808">Transferase</keyword>
<feature type="transmembrane region" description="Helical" evidence="9">
    <location>
        <begin position="139"/>
        <end position="160"/>
    </location>
</feature>
<evidence type="ECO:0000256" key="9">
    <source>
        <dbReference type="SAM" id="Phobius"/>
    </source>
</evidence>
<evidence type="ECO:0000256" key="1">
    <source>
        <dbReference type="ARBA" id="ARBA00000085"/>
    </source>
</evidence>
<feature type="transmembrane region" description="Helical" evidence="9">
    <location>
        <begin position="196"/>
        <end position="221"/>
    </location>
</feature>
<sequence>MLPVPSRVPWLPVLAALALVPAVVLELAAPAAAAGRDLAPGPVWAHVLLTVATAVLADALRRTDRRRGARLLALVAATGVVAATTRAGVHAWVVDLPSSLTPGLSALLWAAKATTLVPFLAVAYLLVLFPDGRPVTGRWGRLGVAALVASSVSFLCQVLGPTTVAVQPVAGDPAGGVLRGDHVLTTPALDALVGPIAPPVAVVTVASFVLLLLPQAVVRYARAGLAEREAHAWVLWAVAVTALVAIADAVLHGGVVSPSLTLVWSVLILLAMATALTPQSRVSGSTLLSRTLVYGGVGVVVLVLDLAVLSVLTEVLQDRLGGLGERDVVLVVLLLSALLYNPLRSAISDRVHRLVLGERDDPYDVVAGLAASLEGAEGAQQLDAVARVVAQAFGIGYVAVQVDRGEGETGTGSWGHRPVEVRRLPITYRDEQVGHLVLPLRGVRARLSPRDQRLLGDLVRQAAVAARTGRLAEELQVNRQRLVVAREEERRRIRHDLHEDLGPTLGGLVHQVEAARLLVREHPEEAKETIARTSRHLRDVVADVRRVVHDLRPPALDDRGLVGALRQQAELASGDTVEVSVEGERIDDLPAAVEVAAFRIVSEALVGVLGAGARRCVVRLHRAERELVVELDADVAPEVGPMHARALELGGRAEATVPAGSGVRVRLPVREAS</sequence>
<keyword evidence="3" id="KW-0597">Phosphoprotein</keyword>
<dbReference type="Proteomes" id="UP000473325">
    <property type="component" value="Unassembled WGS sequence"/>
</dbReference>
<evidence type="ECO:0000256" key="8">
    <source>
        <dbReference type="ARBA" id="ARBA00023012"/>
    </source>
</evidence>
<keyword evidence="9" id="KW-0812">Transmembrane</keyword>
<dbReference type="PANTHER" id="PTHR24421:SF10">
    <property type="entry name" value="NITRATE_NITRITE SENSOR PROTEIN NARQ"/>
    <property type="match status" value="1"/>
</dbReference>
<feature type="transmembrane region" description="Helical" evidence="9">
    <location>
        <begin position="233"/>
        <end position="255"/>
    </location>
</feature>
<dbReference type="Pfam" id="PF07730">
    <property type="entry name" value="HisKA_3"/>
    <property type="match status" value="1"/>
</dbReference>
<keyword evidence="6" id="KW-0418">Kinase</keyword>
<dbReference type="InterPro" id="IPR011712">
    <property type="entry name" value="Sig_transdc_His_kin_sub3_dim/P"/>
</dbReference>
<name>A0A6L7F456_9ACTN</name>
<protein>
    <recommendedName>
        <fullName evidence="2">histidine kinase</fullName>
        <ecNumber evidence="2">2.7.13.3</ecNumber>
    </recommendedName>
</protein>
<dbReference type="InterPro" id="IPR050482">
    <property type="entry name" value="Sensor_HK_TwoCompSys"/>
</dbReference>
<evidence type="ECO:0000313" key="12">
    <source>
        <dbReference type="Proteomes" id="UP000473325"/>
    </source>
</evidence>
<dbReference type="EC" id="2.7.13.3" evidence="2"/>
<keyword evidence="8" id="KW-0902">Two-component regulatory system</keyword>
<dbReference type="GO" id="GO:0000155">
    <property type="term" value="F:phosphorelay sensor kinase activity"/>
    <property type="evidence" value="ECO:0007669"/>
    <property type="project" value="InterPro"/>
</dbReference>
<keyword evidence="9" id="KW-0472">Membrane</keyword>
<accession>A0A6L7F456</accession>
<feature type="transmembrane region" description="Helical" evidence="9">
    <location>
        <begin position="106"/>
        <end position="127"/>
    </location>
</feature>
<dbReference type="GO" id="GO:0046983">
    <property type="term" value="F:protein dimerization activity"/>
    <property type="evidence" value="ECO:0007669"/>
    <property type="project" value="InterPro"/>
</dbReference>
<dbReference type="PANTHER" id="PTHR24421">
    <property type="entry name" value="NITRATE/NITRITE SENSOR PROTEIN NARX-RELATED"/>
    <property type="match status" value="1"/>
</dbReference>
<feature type="transmembrane region" description="Helical" evidence="9">
    <location>
        <begin position="72"/>
        <end position="94"/>
    </location>
</feature>
<keyword evidence="7" id="KW-0067">ATP-binding</keyword>
<evidence type="ECO:0000256" key="2">
    <source>
        <dbReference type="ARBA" id="ARBA00012438"/>
    </source>
</evidence>
<evidence type="ECO:0000256" key="3">
    <source>
        <dbReference type="ARBA" id="ARBA00022553"/>
    </source>
</evidence>
<comment type="caution">
    <text evidence="11">The sequence shown here is derived from an EMBL/GenBank/DDBJ whole genome shotgun (WGS) entry which is preliminary data.</text>
</comment>
<dbReference type="AlphaFoldDB" id="A0A6L7F456"/>
<dbReference type="GO" id="GO:0016020">
    <property type="term" value="C:membrane"/>
    <property type="evidence" value="ECO:0007669"/>
    <property type="project" value="InterPro"/>
</dbReference>
<evidence type="ECO:0000313" key="11">
    <source>
        <dbReference type="EMBL" id="MXG91974.1"/>
    </source>
</evidence>
<dbReference type="RefSeq" id="WP_160879905.1">
    <property type="nucleotide sequence ID" value="NZ_WUEK01000016.1"/>
</dbReference>
<dbReference type="EMBL" id="WUEK01000016">
    <property type="protein sequence ID" value="MXG91974.1"/>
    <property type="molecule type" value="Genomic_DNA"/>
</dbReference>
<dbReference type="GO" id="GO:0005524">
    <property type="term" value="F:ATP binding"/>
    <property type="evidence" value="ECO:0007669"/>
    <property type="project" value="UniProtKB-KW"/>
</dbReference>
<feature type="domain" description="Signal transduction histidine kinase subgroup 3 dimerisation and phosphoacceptor" evidence="10">
    <location>
        <begin position="489"/>
        <end position="556"/>
    </location>
</feature>
<evidence type="ECO:0000256" key="4">
    <source>
        <dbReference type="ARBA" id="ARBA00022679"/>
    </source>
</evidence>
<organism evidence="11 12">
    <name type="scientific">Nocardioides flavescens</name>
    <dbReference type="NCBI Taxonomy" id="2691959"/>
    <lineage>
        <taxon>Bacteria</taxon>
        <taxon>Bacillati</taxon>
        <taxon>Actinomycetota</taxon>
        <taxon>Actinomycetes</taxon>
        <taxon>Propionibacteriales</taxon>
        <taxon>Nocardioidaceae</taxon>
        <taxon>Nocardioides</taxon>
    </lineage>
</organism>
<proteinExistence type="predicted"/>
<keyword evidence="9" id="KW-1133">Transmembrane helix</keyword>
<feature type="transmembrane region" description="Helical" evidence="9">
    <location>
        <begin position="261"/>
        <end position="279"/>
    </location>
</feature>
<gene>
    <name evidence="11" type="ORF">GRQ65_20740</name>
</gene>
<keyword evidence="12" id="KW-1185">Reference proteome</keyword>
<evidence type="ECO:0000259" key="10">
    <source>
        <dbReference type="Pfam" id="PF07730"/>
    </source>
</evidence>
<keyword evidence="5" id="KW-0547">Nucleotide-binding</keyword>
<dbReference type="Gene3D" id="6.10.250.2870">
    <property type="match status" value="1"/>
</dbReference>
<evidence type="ECO:0000256" key="6">
    <source>
        <dbReference type="ARBA" id="ARBA00022777"/>
    </source>
</evidence>
<reference evidence="11 12" key="1">
    <citation type="submission" date="2019-12" db="EMBL/GenBank/DDBJ databases">
        <authorList>
            <person name="Kun Z."/>
        </authorList>
    </citation>
    <scope>NUCLEOTIDE SEQUENCE [LARGE SCALE GENOMIC DNA]</scope>
    <source>
        <strain evidence="11 12">YIM 123512</strain>
    </source>
</reference>